<dbReference type="RefSeq" id="WP_145364543.1">
    <property type="nucleotide sequence ID" value="NZ_CP036268.1"/>
</dbReference>
<keyword evidence="3" id="KW-1185">Reference proteome</keyword>
<dbReference type="Proteomes" id="UP000317318">
    <property type="component" value="Chromosome"/>
</dbReference>
<dbReference type="EMBL" id="CP036268">
    <property type="protein sequence ID" value="QDT38437.1"/>
    <property type="molecule type" value="Genomic_DNA"/>
</dbReference>
<proteinExistence type="predicted"/>
<dbReference type="OrthoDB" id="215819at2"/>
<feature type="region of interest" description="Disordered" evidence="1">
    <location>
        <begin position="71"/>
        <end position="97"/>
    </location>
</feature>
<evidence type="ECO:0000256" key="1">
    <source>
        <dbReference type="SAM" id="MobiDB-lite"/>
    </source>
</evidence>
<organism evidence="2 3">
    <name type="scientific">Stratiformator vulcanicus</name>
    <dbReference type="NCBI Taxonomy" id="2527980"/>
    <lineage>
        <taxon>Bacteria</taxon>
        <taxon>Pseudomonadati</taxon>
        <taxon>Planctomycetota</taxon>
        <taxon>Planctomycetia</taxon>
        <taxon>Planctomycetales</taxon>
        <taxon>Planctomycetaceae</taxon>
        <taxon>Stratiformator</taxon>
    </lineage>
</organism>
<name>A0A517R3K5_9PLAN</name>
<protein>
    <recommendedName>
        <fullName evidence="4">YHS domain protein</fullName>
    </recommendedName>
</protein>
<feature type="compositionally biased region" description="Basic and acidic residues" evidence="1">
    <location>
        <begin position="326"/>
        <end position="338"/>
    </location>
</feature>
<dbReference type="AlphaFoldDB" id="A0A517R3K5"/>
<feature type="compositionally biased region" description="Polar residues" evidence="1">
    <location>
        <begin position="495"/>
        <end position="512"/>
    </location>
</feature>
<accession>A0A517R3K5</accession>
<feature type="region of interest" description="Disordered" evidence="1">
    <location>
        <begin position="158"/>
        <end position="196"/>
    </location>
</feature>
<feature type="region of interest" description="Disordered" evidence="1">
    <location>
        <begin position="209"/>
        <end position="382"/>
    </location>
</feature>
<dbReference type="KEGG" id="svp:Pan189_28310"/>
<sequence length="650" mass="69158">MGHARLFQSVMSRRCAAGVLIAGIVSPGLAPAGEPVRAEAQLTLQEAIQRELSAVGGTRDRGERIRPAAFVPPAAPAPASRVDAKTTFSPPPAPAPAMGEPLTFAPIPKAPKSKVVASAASAEKTVAPSKKVEQRKVEETKSQSNKGVLSRLRAMIARSNRRSGSPVAPPTPPAVKSLSAKARRAQPAFSIEPKSPLVESKPEFAVVPPAPAPQLPARPEQVRPNSPLAEAYAKSTQGAAKANGADANVRRTSSATPFRSAGESTDRDAVIAANTYSSAYADKSKSKSPQAEAKSKPEVAEASDRPETSNKPRRSGLIAALKRRFSRDNGDGEADKNQPPKPPVVRSLQGGSPTMVAERKPASARPDVSKSVKSQNDVPSLDLPAIAQVPPAPTAESNDDAVMFEPLEVAVIGPKTPAAKSDEAAEANPFELLENSTVATAEPKETSAFAPVEPEAATVEANLIVETPTEIPSFESDGLTPERRIETTGELATVTSTQEMSPQQKVQVSAPQELSPEQKVAKETPEERRRRAMLAKLEQRSDLGGFQGFCPVTLRDSRDLTDADPTYVSIFESRTYEFSSAEAKAKFDADPSRYAPVNGGHDVVLTAAGEIETEGTLRNAVWFKDRLYLFRSTSSLGEFNSDPTKFQMPY</sequence>
<feature type="region of interest" description="Disordered" evidence="1">
    <location>
        <begin position="495"/>
        <end position="528"/>
    </location>
</feature>
<gene>
    <name evidence="2" type="ORF">Pan189_28310</name>
</gene>
<evidence type="ECO:0008006" key="4">
    <source>
        <dbReference type="Google" id="ProtNLM"/>
    </source>
</evidence>
<feature type="compositionally biased region" description="Basic and acidic residues" evidence="1">
    <location>
        <begin position="130"/>
        <end position="141"/>
    </location>
</feature>
<feature type="region of interest" description="Disordered" evidence="1">
    <location>
        <begin position="121"/>
        <end position="146"/>
    </location>
</feature>
<feature type="compositionally biased region" description="Basic and acidic residues" evidence="1">
    <location>
        <begin position="519"/>
        <end position="528"/>
    </location>
</feature>
<evidence type="ECO:0000313" key="2">
    <source>
        <dbReference type="EMBL" id="QDT38437.1"/>
    </source>
</evidence>
<feature type="compositionally biased region" description="Basic and acidic residues" evidence="1">
    <location>
        <begin position="293"/>
        <end position="310"/>
    </location>
</feature>
<reference evidence="2 3" key="1">
    <citation type="submission" date="2019-02" db="EMBL/GenBank/DDBJ databases">
        <title>Deep-cultivation of Planctomycetes and their phenomic and genomic characterization uncovers novel biology.</title>
        <authorList>
            <person name="Wiegand S."/>
            <person name="Jogler M."/>
            <person name="Boedeker C."/>
            <person name="Pinto D."/>
            <person name="Vollmers J."/>
            <person name="Rivas-Marin E."/>
            <person name="Kohn T."/>
            <person name="Peeters S.H."/>
            <person name="Heuer A."/>
            <person name="Rast P."/>
            <person name="Oberbeckmann S."/>
            <person name="Bunk B."/>
            <person name="Jeske O."/>
            <person name="Meyerdierks A."/>
            <person name="Storesund J.E."/>
            <person name="Kallscheuer N."/>
            <person name="Luecker S."/>
            <person name="Lage O.M."/>
            <person name="Pohl T."/>
            <person name="Merkel B.J."/>
            <person name="Hornburger P."/>
            <person name="Mueller R.-W."/>
            <person name="Bruemmer F."/>
            <person name="Labrenz M."/>
            <person name="Spormann A.M."/>
            <person name="Op den Camp H."/>
            <person name="Overmann J."/>
            <person name="Amann R."/>
            <person name="Jetten M.S.M."/>
            <person name="Mascher T."/>
            <person name="Medema M.H."/>
            <person name="Devos D.P."/>
            <person name="Kaster A.-K."/>
            <person name="Ovreas L."/>
            <person name="Rohde M."/>
            <person name="Galperin M.Y."/>
            <person name="Jogler C."/>
        </authorList>
    </citation>
    <scope>NUCLEOTIDE SEQUENCE [LARGE SCALE GENOMIC DNA]</scope>
    <source>
        <strain evidence="2 3">Pan189</strain>
    </source>
</reference>
<evidence type="ECO:0000313" key="3">
    <source>
        <dbReference type="Proteomes" id="UP000317318"/>
    </source>
</evidence>